<sequence>MKNVALGSLVAVLAALISLPASAQLQLPAPSPAAKVTQTVGVTDITVDYSSPGVKGRKVYGDLVPWDKPWRAGANASTKITFSKDVTFGGKPVPAGTYVIVAFPGQKGWQVALNKELGLWQGKQYEASNDVVRVAATTAQIPNRERLTYIFSNTTDNDTSLDLEWEKTRVSVQIKADTAAHAQANIKNALDNAWRPHISAASYVAENSKDLDLALKYADTSIAIDSNWYNNWIKAELLAKKGNYAEARKHAQVAWDLGQKAPNFFFKDAVAKALADWKDKK</sequence>
<dbReference type="Proteomes" id="UP001291309">
    <property type="component" value="Unassembled WGS sequence"/>
</dbReference>
<evidence type="ECO:0000256" key="1">
    <source>
        <dbReference type="SAM" id="SignalP"/>
    </source>
</evidence>
<name>A0ABU5H3H4_9BACT</name>
<accession>A0ABU5H3H4</accession>
<keyword evidence="1" id="KW-0732">Signal</keyword>
<proteinExistence type="predicted"/>
<feature type="chain" id="PRO_5045883352" evidence="1">
    <location>
        <begin position="24"/>
        <end position="281"/>
    </location>
</feature>
<feature type="signal peptide" evidence="1">
    <location>
        <begin position="1"/>
        <end position="23"/>
    </location>
</feature>
<organism evidence="2 3">
    <name type="scientific">Hyalangium rubrum</name>
    <dbReference type="NCBI Taxonomy" id="3103134"/>
    <lineage>
        <taxon>Bacteria</taxon>
        <taxon>Pseudomonadati</taxon>
        <taxon>Myxococcota</taxon>
        <taxon>Myxococcia</taxon>
        <taxon>Myxococcales</taxon>
        <taxon>Cystobacterineae</taxon>
        <taxon>Archangiaceae</taxon>
        <taxon>Hyalangium</taxon>
    </lineage>
</organism>
<reference evidence="2 3" key="1">
    <citation type="submission" date="2023-12" db="EMBL/GenBank/DDBJ databases">
        <title>the genome sequence of Hyalangium sp. s54d21.</title>
        <authorList>
            <person name="Zhang X."/>
        </authorList>
    </citation>
    <scope>NUCLEOTIDE SEQUENCE [LARGE SCALE GENOMIC DNA]</scope>
    <source>
        <strain evidence="3">s54d21</strain>
    </source>
</reference>
<comment type="caution">
    <text evidence="2">The sequence shown here is derived from an EMBL/GenBank/DDBJ whole genome shotgun (WGS) entry which is preliminary data.</text>
</comment>
<dbReference type="InterPro" id="IPR021314">
    <property type="entry name" value="DUF2911"/>
</dbReference>
<dbReference type="RefSeq" id="WP_321546730.1">
    <property type="nucleotide sequence ID" value="NZ_JAXIVS010000005.1"/>
</dbReference>
<dbReference type="EMBL" id="JAXIVS010000005">
    <property type="protein sequence ID" value="MDY7228002.1"/>
    <property type="molecule type" value="Genomic_DNA"/>
</dbReference>
<evidence type="ECO:0000313" key="3">
    <source>
        <dbReference type="Proteomes" id="UP001291309"/>
    </source>
</evidence>
<gene>
    <name evidence="2" type="ORF">SYV04_16410</name>
</gene>
<protein>
    <submittedName>
        <fullName evidence="2">DUF2911 domain-containing protein</fullName>
    </submittedName>
</protein>
<evidence type="ECO:0000313" key="2">
    <source>
        <dbReference type="EMBL" id="MDY7228002.1"/>
    </source>
</evidence>
<keyword evidence="3" id="KW-1185">Reference proteome</keyword>
<dbReference type="Pfam" id="PF11138">
    <property type="entry name" value="DUF2911"/>
    <property type="match status" value="1"/>
</dbReference>